<dbReference type="GO" id="GO:0042597">
    <property type="term" value="C:periplasmic space"/>
    <property type="evidence" value="ECO:0007669"/>
    <property type="project" value="InterPro"/>
</dbReference>
<comment type="caution">
    <text evidence="5">The sequence shown here is derived from an EMBL/GenBank/DDBJ whole genome shotgun (WGS) entry which is preliminary data.</text>
</comment>
<protein>
    <recommendedName>
        <fullName evidence="4">Alginate lyase domain-containing protein</fullName>
    </recommendedName>
</protein>
<dbReference type="InterPro" id="IPR028994">
    <property type="entry name" value="Integrin_alpha_N"/>
</dbReference>
<evidence type="ECO:0000256" key="1">
    <source>
        <dbReference type="ARBA" id="ARBA00022729"/>
    </source>
</evidence>
<keyword evidence="6" id="KW-1185">Reference proteome</keyword>
<organism evidence="5 6">
    <name type="scientific">Nonomuraea rubra</name>
    <dbReference type="NCBI Taxonomy" id="46180"/>
    <lineage>
        <taxon>Bacteria</taxon>
        <taxon>Bacillati</taxon>
        <taxon>Actinomycetota</taxon>
        <taxon>Actinomycetes</taxon>
        <taxon>Streptosporangiales</taxon>
        <taxon>Streptosporangiaceae</taxon>
        <taxon>Nonomuraea</taxon>
    </lineage>
</organism>
<dbReference type="GO" id="GO:0016829">
    <property type="term" value="F:lyase activity"/>
    <property type="evidence" value="ECO:0007669"/>
    <property type="project" value="UniProtKB-KW"/>
</dbReference>
<dbReference type="SUPFAM" id="SSF48230">
    <property type="entry name" value="Chondroitin AC/alginate lyase"/>
    <property type="match status" value="1"/>
</dbReference>
<dbReference type="EMBL" id="JACHMI010000001">
    <property type="protein sequence ID" value="MBB6545787.1"/>
    <property type="molecule type" value="Genomic_DNA"/>
</dbReference>
<dbReference type="Gene3D" id="1.50.10.100">
    <property type="entry name" value="Chondroitin AC/alginate lyase"/>
    <property type="match status" value="2"/>
</dbReference>
<dbReference type="InterPro" id="IPR008929">
    <property type="entry name" value="Chondroitin_lyas"/>
</dbReference>
<proteinExistence type="predicted"/>
<dbReference type="InterPro" id="IPR008397">
    <property type="entry name" value="Alginate_lyase_dom"/>
</dbReference>
<feature type="signal peptide" evidence="3">
    <location>
        <begin position="1"/>
        <end position="25"/>
    </location>
</feature>
<name>A0A7X0NLQ4_9ACTN</name>
<accession>A0A7X0NLQ4</accession>
<dbReference type="PANTHER" id="PTHR44103">
    <property type="entry name" value="PROPROTEIN CONVERTASE P"/>
    <property type="match status" value="1"/>
</dbReference>
<sequence>MRPARTAAAVVLAAAFLAIPQPAQAAVFKHPGVLVSRAQLDFVRANLDQEPWRAAWRKLQRHSFASLSYTPAPRSVVNCGPGSNPDNGCSDEREDAMAAYTHALQWYLTKDARYAKKAIQIMDAWSAVITSHTGANAPLQTGWAGANFSRAAELIKHTYSGWPQAARFAGKLRTVYLPTLIAGRPDNNGNWELIMTDAAIGIAVHLDDRASFDKAVATWRGRLPAYIYLKTDGSLPKAPPRSKYDTKAEIIDYWHGQTTFVDGLTQETCRDFWHTGWGLAAVAHVAETAGHQGVDLYSTAKHRLRHAMDLHARIQQGGTVPSWLCGGKVTRDLGDHFEVGYNALHGRLGYDLPDAGQWVEAKRPTGVSHFLGWETLTHALNPQRAGMGMSATPDFDADGVGDLFSTATGTLTIWNGQGGNTFAPPATVAGQWIGFSRPVAGDFNGDGLSDLLAVNKDTDRLHVWNGTGGNAFGPSIELGPGWGPYADSLVSLGDVNEDGRTDLGAVHATTNVFTVWNGKGGNGFAPADPIGGGWAAFTRPVAGDFNGDGIGDLLAVKKDTATLHVWNGKGANGFTGAIEVGPGWEPYAGSLMSPGDVNGDGKGDLAAVNAETGTLYVWNGRGGNKFAPPVTVGTGWKSAF</sequence>
<dbReference type="Proteomes" id="UP000565579">
    <property type="component" value="Unassembled WGS sequence"/>
</dbReference>
<evidence type="ECO:0000259" key="4">
    <source>
        <dbReference type="Pfam" id="PF05426"/>
    </source>
</evidence>
<gene>
    <name evidence="5" type="ORF">HD593_000582</name>
</gene>
<dbReference type="PANTHER" id="PTHR44103:SF1">
    <property type="entry name" value="PROPROTEIN CONVERTASE P"/>
    <property type="match status" value="1"/>
</dbReference>
<evidence type="ECO:0000256" key="3">
    <source>
        <dbReference type="SAM" id="SignalP"/>
    </source>
</evidence>
<dbReference type="InterPro" id="IPR013517">
    <property type="entry name" value="FG-GAP"/>
</dbReference>
<dbReference type="AlphaFoldDB" id="A0A7X0NLQ4"/>
<reference evidence="5 6" key="1">
    <citation type="submission" date="2020-08" db="EMBL/GenBank/DDBJ databases">
        <title>Sequencing the genomes of 1000 actinobacteria strains.</title>
        <authorList>
            <person name="Klenk H.-P."/>
        </authorList>
    </citation>
    <scope>NUCLEOTIDE SEQUENCE [LARGE SCALE GENOMIC DNA]</scope>
    <source>
        <strain evidence="5 6">DSM 43768</strain>
    </source>
</reference>
<feature type="chain" id="PRO_5031345604" description="Alginate lyase domain-containing protein" evidence="3">
    <location>
        <begin position="26"/>
        <end position="640"/>
    </location>
</feature>
<evidence type="ECO:0000313" key="5">
    <source>
        <dbReference type="EMBL" id="MBB6545787.1"/>
    </source>
</evidence>
<dbReference type="SUPFAM" id="SSF69318">
    <property type="entry name" value="Integrin alpha N-terminal domain"/>
    <property type="match status" value="1"/>
</dbReference>
<evidence type="ECO:0000256" key="2">
    <source>
        <dbReference type="ARBA" id="ARBA00023239"/>
    </source>
</evidence>
<keyword evidence="1 3" id="KW-0732">Signal</keyword>
<dbReference type="Pfam" id="PF13517">
    <property type="entry name" value="FG-GAP_3"/>
    <property type="match status" value="2"/>
</dbReference>
<keyword evidence="2" id="KW-0456">Lyase</keyword>
<dbReference type="RefSeq" id="WP_185100583.1">
    <property type="nucleotide sequence ID" value="NZ_JACHMI010000001.1"/>
</dbReference>
<dbReference type="Gene3D" id="2.40.128.340">
    <property type="match status" value="2"/>
</dbReference>
<dbReference type="Pfam" id="PF05426">
    <property type="entry name" value="Alginate_lyase"/>
    <property type="match status" value="1"/>
</dbReference>
<evidence type="ECO:0000313" key="6">
    <source>
        <dbReference type="Proteomes" id="UP000565579"/>
    </source>
</evidence>
<feature type="domain" description="Alginate lyase" evidence="4">
    <location>
        <begin position="94"/>
        <end position="314"/>
    </location>
</feature>